<comment type="caution">
    <text evidence="1">The sequence shown here is derived from an EMBL/GenBank/DDBJ whole genome shotgun (WGS) entry which is preliminary data.</text>
</comment>
<dbReference type="AlphaFoldDB" id="A0A931DNG8"/>
<sequence length="70" mass="8021">MQYEIDFQPDDGRKQTLYADLTQQQADDIQKAIDSKDAADTVLRIPSRVAKNSPTHSWLFRASRISLRKA</sequence>
<accession>A0A931DNG8</accession>
<keyword evidence="2" id="KW-1185">Reference proteome</keyword>
<reference evidence="1" key="1">
    <citation type="submission" date="2020-11" db="EMBL/GenBank/DDBJ databases">
        <title>Sequencing the genomes of 1000 actinobacteria strains.</title>
        <authorList>
            <person name="Klenk H.-P."/>
        </authorList>
    </citation>
    <scope>NUCLEOTIDE SEQUENCE</scope>
    <source>
        <strain evidence="1">DSM 43175</strain>
    </source>
</reference>
<gene>
    <name evidence="1" type="ORF">IW256_003971</name>
</gene>
<evidence type="ECO:0000313" key="2">
    <source>
        <dbReference type="Proteomes" id="UP000614047"/>
    </source>
</evidence>
<name>A0A931DNG8_9ACTN</name>
<evidence type="ECO:0000313" key="1">
    <source>
        <dbReference type="EMBL" id="MBG6089858.1"/>
    </source>
</evidence>
<protein>
    <submittedName>
        <fullName evidence="1">Uncharacterized protein</fullName>
    </submittedName>
</protein>
<dbReference type="RefSeq" id="WP_197012401.1">
    <property type="nucleotide sequence ID" value="NZ_BAABES010000010.1"/>
</dbReference>
<dbReference type="EMBL" id="JADOUA010000001">
    <property type="protein sequence ID" value="MBG6089858.1"/>
    <property type="molecule type" value="Genomic_DNA"/>
</dbReference>
<proteinExistence type="predicted"/>
<dbReference type="Proteomes" id="UP000614047">
    <property type="component" value="Unassembled WGS sequence"/>
</dbReference>
<organism evidence="1 2">
    <name type="scientific">Actinomadura viridis</name>
    <dbReference type="NCBI Taxonomy" id="58110"/>
    <lineage>
        <taxon>Bacteria</taxon>
        <taxon>Bacillati</taxon>
        <taxon>Actinomycetota</taxon>
        <taxon>Actinomycetes</taxon>
        <taxon>Streptosporangiales</taxon>
        <taxon>Thermomonosporaceae</taxon>
        <taxon>Actinomadura</taxon>
    </lineage>
</organism>